<sequence length="120" mass="13247">MAPGDVDSSADFHQLVQAHQADHVGASIEIVQRVQDLVPQDRLLVRGITSIRFYDELSSDSSQHVRSALASVIMGMAPVLGKVIGIDLLSQSLLPAIMELAEDRHWRVRLGIIEYIVYVT</sequence>
<protein>
    <submittedName>
        <fullName evidence="1">Uncharacterized protein</fullName>
    </submittedName>
</protein>
<proteinExistence type="predicted"/>
<dbReference type="Proteomes" id="UP001234297">
    <property type="component" value="Chromosome 2"/>
</dbReference>
<dbReference type="EMBL" id="CM056810">
    <property type="protein sequence ID" value="KAJ8644138.1"/>
    <property type="molecule type" value="Genomic_DNA"/>
</dbReference>
<organism evidence="1 2">
    <name type="scientific">Persea americana</name>
    <name type="common">Avocado</name>
    <dbReference type="NCBI Taxonomy" id="3435"/>
    <lineage>
        <taxon>Eukaryota</taxon>
        <taxon>Viridiplantae</taxon>
        <taxon>Streptophyta</taxon>
        <taxon>Embryophyta</taxon>
        <taxon>Tracheophyta</taxon>
        <taxon>Spermatophyta</taxon>
        <taxon>Magnoliopsida</taxon>
        <taxon>Magnoliidae</taxon>
        <taxon>Laurales</taxon>
        <taxon>Lauraceae</taxon>
        <taxon>Persea</taxon>
    </lineage>
</organism>
<gene>
    <name evidence="1" type="ORF">MRB53_005886</name>
</gene>
<reference evidence="1 2" key="1">
    <citation type="journal article" date="2022" name="Hortic Res">
        <title>A haplotype resolved chromosomal level avocado genome allows analysis of novel avocado genes.</title>
        <authorList>
            <person name="Nath O."/>
            <person name="Fletcher S.J."/>
            <person name="Hayward A."/>
            <person name="Shaw L.M."/>
            <person name="Masouleh A.K."/>
            <person name="Furtado A."/>
            <person name="Henry R.J."/>
            <person name="Mitter N."/>
        </authorList>
    </citation>
    <scope>NUCLEOTIDE SEQUENCE [LARGE SCALE GENOMIC DNA]</scope>
    <source>
        <strain evidence="2">cv. Hass</strain>
    </source>
</reference>
<evidence type="ECO:0000313" key="2">
    <source>
        <dbReference type="Proteomes" id="UP001234297"/>
    </source>
</evidence>
<comment type="caution">
    <text evidence="1">The sequence shown here is derived from an EMBL/GenBank/DDBJ whole genome shotgun (WGS) entry which is preliminary data.</text>
</comment>
<keyword evidence="2" id="KW-1185">Reference proteome</keyword>
<accession>A0ACC2MEV5</accession>
<evidence type="ECO:0000313" key="1">
    <source>
        <dbReference type="EMBL" id="KAJ8644138.1"/>
    </source>
</evidence>
<name>A0ACC2MEV5_PERAE</name>